<dbReference type="AlphaFoldDB" id="A0A507E433"/>
<dbReference type="Proteomes" id="UP000318582">
    <property type="component" value="Unassembled WGS sequence"/>
</dbReference>
<dbReference type="PROSITE" id="PS50076">
    <property type="entry name" value="DNAJ_2"/>
    <property type="match status" value="1"/>
</dbReference>
<gene>
    <name evidence="3" type="ORF">PhCBS80983_g03488</name>
</gene>
<dbReference type="Gene3D" id="1.10.287.110">
    <property type="entry name" value="DnaJ domain"/>
    <property type="match status" value="1"/>
</dbReference>
<reference evidence="3 4" key="1">
    <citation type="journal article" date="2019" name="Sci. Rep.">
        <title>Comparative genomics of chytrid fungi reveal insights into the obligate biotrophic and pathogenic lifestyle of Synchytrium endobioticum.</title>
        <authorList>
            <person name="van de Vossenberg B.T.L.H."/>
            <person name="Warris S."/>
            <person name="Nguyen H.D.T."/>
            <person name="van Gent-Pelzer M.P.E."/>
            <person name="Joly D.L."/>
            <person name="van de Geest H.C."/>
            <person name="Bonants P.J.M."/>
            <person name="Smith D.S."/>
            <person name="Levesque C.A."/>
            <person name="van der Lee T.A.J."/>
        </authorList>
    </citation>
    <scope>NUCLEOTIDE SEQUENCE [LARGE SCALE GENOMIC DNA]</scope>
    <source>
        <strain evidence="3 4">CBS 809.83</strain>
    </source>
</reference>
<evidence type="ECO:0000259" key="2">
    <source>
        <dbReference type="PROSITE" id="PS50076"/>
    </source>
</evidence>
<dbReference type="STRING" id="109895.A0A507E433"/>
<dbReference type="CDD" id="cd06257">
    <property type="entry name" value="DnaJ"/>
    <property type="match status" value="1"/>
</dbReference>
<evidence type="ECO:0000256" key="1">
    <source>
        <dbReference type="SAM" id="MobiDB-lite"/>
    </source>
</evidence>
<dbReference type="EMBL" id="QEAQ01000045">
    <property type="protein sequence ID" value="TPX57888.1"/>
    <property type="molecule type" value="Genomic_DNA"/>
</dbReference>
<name>A0A507E433_9FUNG</name>
<dbReference type="SUPFAM" id="SSF46565">
    <property type="entry name" value="Chaperone J-domain"/>
    <property type="match status" value="1"/>
</dbReference>
<keyword evidence="4" id="KW-1185">Reference proteome</keyword>
<protein>
    <recommendedName>
        <fullName evidence="2">J domain-containing protein</fullName>
    </recommendedName>
</protein>
<sequence length="236" mass="26964">MERDIHSHSTTHSVCTNTHDTLPQTAVPADLNPEDASVIRNILANEDFYARLGVDRNATTQQIRRAYLRRSKFSVCLSTAYTTLSEPLNRRQYDLFGRAVDGSEHTFADALQKVFDEFMEGQYDTLMALVDQIQSLNPELHINKEGARFVLSSMREFCLWSGKCWGAAKFELIYLYEIHLDIQALSYFDFKGRLMKTAALSKGLITLMAKMVPAGNLIMEESLPTIERVEMYMFNL</sequence>
<accession>A0A507E433</accession>
<dbReference type="InterPro" id="IPR036869">
    <property type="entry name" value="J_dom_sf"/>
</dbReference>
<proteinExistence type="predicted"/>
<comment type="caution">
    <text evidence="3">The sequence shown here is derived from an EMBL/GenBank/DDBJ whole genome shotgun (WGS) entry which is preliminary data.</text>
</comment>
<dbReference type="InterPro" id="IPR001623">
    <property type="entry name" value="DnaJ_domain"/>
</dbReference>
<organism evidence="3 4">
    <name type="scientific">Powellomyces hirtus</name>
    <dbReference type="NCBI Taxonomy" id="109895"/>
    <lineage>
        <taxon>Eukaryota</taxon>
        <taxon>Fungi</taxon>
        <taxon>Fungi incertae sedis</taxon>
        <taxon>Chytridiomycota</taxon>
        <taxon>Chytridiomycota incertae sedis</taxon>
        <taxon>Chytridiomycetes</taxon>
        <taxon>Spizellomycetales</taxon>
        <taxon>Powellomycetaceae</taxon>
        <taxon>Powellomyces</taxon>
    </lineage>
</organism>
<evidence type="ECO:0000313" key="4">
    <source>
        <dbReference type="Proteomes" id="UP000318582"/>
    </source>
</evidence>
<feature type="region of interest" description="Disordered" evidence="1">
    <location>
        <begin position="1"/>
        <end position="27"/>
    </location>
</feature>
<feature type="domain" description="J" evidence="2">
    <location>
        <begin position="47"/>
        <end position="97"/>
    </location>
</feature>
<evidence type="ECO:0000313" key="3">
    <source>
        <dbReference type="EMBL" id="TPX57888.1"/>
    </source>
</evidence>
<feature type="compositionally biased region" description="Polar residues" evidence="1">
    <location>
        <begin position="8"/>
        <end position="24"/>
    </location>
</feature>